<reference evidence="1 2" key="2">
    <citation type="submission" date="2013-04" db="EMBL/GenBank/DDBJ databases">
        <title>Comparative genomics of 12 strains of Erwinia amylovora identifies a pan-genome with a large conserved core and provides insights into host specificity.</title>
        <authorList>
            <person name="Mann R.A."/>
            <person name="Smits T.H.M."/>
            <person name="Buehlmann A."/>
            <person name="Blom J."/>
            <person name="Goesmann A."/>
            <person name="Frey J.E."/>
            <person name="Plummer K.M."/>
            <person name="Beer S.V."/>
            <person name="Luck J."/>
            <person name="Duffy B."/>
            <person name="Rodoni B."/>
        </authorList>
    </citation>
    <scope>NUCLEOTIDE SEQUENCE [LARGE SCALE GENOMIC DNA]</scope>
    <source>
        <strain evidence="2">CFBP 1232</strain>
    </source>
</reference>
<dbReference type="EMBL" id="CAPB01000007">
    <property type="protein sequence ID" value="CCO92589.1"/>
    <property type="molecule type" value="Genomic_DNA"/>
</dbReference>
<dbReference type="GeneID" id="97604939"/>
<dbReference type="InterPro" id="IPR045372">
    <property type="entry name" value="YidB"/>
</dbReference>
<protein>
    <recommendedName>
        <fullName evidence="3">DUF937 domain-containing protein</fullName>
    </recommendedName>
</protein>
<dbReference type="InterPro" id="IPR027405">
    <property type="entry name" value="YidB-like"/>
</dbReference>
<dbReference type="SUPFAM" id="SSF140804">
    <property type="entry name" value="YidB-like"/>
    <property type="match status" value="1"/>
</dbReference>
<sequence length="153" mass="15748">MGLLDDMINNALGGGDKEQHAGNESGVGGKSGSLAVMAILQWVQSQGGFQAVLARLQQGGVGGLAESWLGNGVNQPVAVSQLQSAFGHGALQSLADQLGTTPEDAVSKLQQILPQFIDHASPDGQLKPEAEQSLNNADGNDLGKFVDGIFAKK</sequence>
<name>A0A831A1M4_ERWAM</name>
<dbReference type="AlphaFoldDB" id="A0A831A1M4"/>
<dbReference type="Gene3D" id="1.10.10.690">
    <property type="entry name" value="YidB-like"/>
    <property type="match status" value="1"/>
</dbReference>
<reference evidence="1 2" key="1">
    <citation type="submission" date="2012-11" db="EMBL/GenBank/DDBJ databases">
        <authorList>
            <person name="Linke B."/>
        </authorList>
    </citation>
    <scope>NUCLEOTIDE SEQUENCE [LARGE SCALE GENOMIC DNA]</scope>
    <source>
        <strain evidence="2">CFBP 1232</strain>
    </source>
</reference>
<comment type="caution">
    <text evidence="1">The sequence shown here is derived from an EMBL/GenBank/DDBJ whole genome shotgun (WGS) entry which is preliminary data.</text>
</comment>
<proteinExistence type="predicted"/>
<dbReference type="Pfam" id="PF20159">
    <property type="entry name" value="YidB"/>
    <property type="match status" value="1"/>
</dbReference>
<organism evidence="1 2">
    <name type="scientific">Erwinia amylovora NBRC 12687 = CFBP 1232</name>
    <dbReference type="NCBI Taxonomy" id="1219359"/>
    <lineage>
        <taxon>Bacteria</taxon>
        <taxon>Pseudomonadati</taxon>
        <taxon>Pseudomonadota</taxon>
        <taxon>Gammaproteobacteria</taxon>
        <taxon>Enterobacterales</taxon>
        <taxon>Erwiniaceae</taxon>
        <taxon>Erwinia</taxon>
    </lineage>
</organism>
<accession>A0A831A1M4</accession>
<dbReference type="Proteomes" id="UP000013111">
    <property type="component" value="Unassembled WGS sequence"/>
</dbReference>
<evidence type="ECO:0000313" key="2">
    <source>
        <dbReference type="Proteomes" id="UP000013111"/>
    </source>
</evidence>
<gene>
    <name evidence="1" type="ORF">BN437_0625</name>
</gene>
<dbReference type="RefSeq" id="WP_004155483.1">
    <property type="nucleotide sequence ID" value="NZ_BAYW01000019.1"/>
</dbReference>
<evidence type="ECO:0008006" key="3">
    <source>
        <dbReference type="Google" id="ProtNLM"/>
    </source>
</evidence>
<evidence type="ECO:0000313" key="1">
    <source>
        <dbReference type="EMBL" id="CCO92589.1"/>
    </source>
</evidence>